<dbReference type="CDD" id="cd00156">
    <property type="entry name" value="REC"/>
    <property type="match status" value="1"/>
</dbReference>
<dbReference type="PRINTS" id="PR00344">
    <property type="entry name" value="BCTRLSENSOR"/>
</dbReference>
<protein>
    <recommendedName>
        <fullName evidence="17">Circadian input-output histidine kinase CikA</fullName>
        <ecNumber evidence="4">2.7.13.3</ecNumber>
    </recommendedName>
    <alternativeName>
        <fullName evidence="16">Sensory/regulatory protein RpfC</fullName>
    </alternativeName>
</protein>
<dbReference type="InterPro" id="IPR011006">
    <property type="entry name" value="CheY-like_superfamily"/>
</dbReference>
<dbReference type="Pfam" id="PF02518">
    <property type="entry name" value="HATPase_c"/>
    <property type="match status" value="1"/>
</dbReference>
<feature type="transmembrane region" description="Helical" evidence="21">
    <location>
        <begin position="188"/>
        <end position="208"/>
    </location>
</feature>
<keyword evidence="12 21" id="KW-1133">Transmembrane helix</keyword>
<dbReference type="InterPro" id="IPR007891">
    <property type="entry name" value="CHASE3"/>
</dbReference>
<evidence type="ECO:0000256" key="4">
    <source>
        <dbReference type="ARBA" id="ARBA00012438"/>
    </source>
</evidence>
<dbReference type="Gene3D" id="3.30.565.10">
    <property type="entry name" value="Histidine kinase-like ATPase, C-terminal domain"/>
    <property type="match status" value="1"/>
</dbReference>
<dbReference type="PROSITE" id="PS50110">
    <property type="entry name" value="RESPONSE_REGULATORY"/>
    <property type="match status" value="2"/>
</dbReference>
<dbReference type="SUPFAM" id="SSF47384">
    <property type="entry name" value="Homodimeric domain of signal transducing histidine kinase"/>
    <property type="match status" value="1"/>
</dbReference>
<comment type="similarity">
    <text evidence="3">In the N-terminal section; belongs to the phytochrome family.</text>
</comment>
<dbReference type="CDD" id="cd16922">
    <property type="entry name" value="HATPase_EvgS-ArcB-TorS-like"/>
    <property type="match status" value="1"/>
</dbReference>
<dbReference type="Pfam" id="PF00672">
    <property type="entry name" value="HAMP"/>
    <property type="match status" value="1"/>
</dbReference>
<dbReference type="InterPro" id="IPR005467">
    <property type="entry name" value="His_kinase_dom"/>
</dbReference>
<keyword evidence="27" id="KW-1185">Reference proteome</keyword>
<dbReference type="RefSeq" id="WP_184670283.1">
    <property type="nucleotide sequence ID" value="NZ_BAABAI010000026.1"/>
</dbReference>
<dbReference type="SUPFAM" id="SSF52172">
    <property type="entry name" value="CheY-like"/>
    <property type="match status" value="2"/>
</dbReference>
<keyword evidence="14 21" id="KW-0472">Membrane</keyword>
<comment type="caution">
    <text evidence="26">The sequence shown here is derived from an EMBL/GenBank/DDBJ whole genome shotgun (WGS) entry which is preliminary data.</text>
</comment>
<sequence>MTGRRAWWTVGRLLAVGYLLALVGLLVVGVSAYLRIGTLLNDRVPVEHTYNVLNTISQLRIDVQNVERGQRGYLITGEDKFLVPYETALGNIDATVAELRVLTADNPAQQAALNELDPLLAGRLQQVADTIAARRSGGLEVVAPMVSRNGIDDAERVQAVLDGMRDRELTLLRERQRTSTAKAQDTRLLIGWGTAGLVVLVGVGAWWATRRVTVPLTKVAEAAARVAAGEAGSNVRVEGPAELERMARAVDGSMRALRDARDEAMAASRAKAAFLATMSHEIRTPMNAVIGLTGLLLDSDLTVEQRDLLTTVRDSGDSLLSIINEILDYSKIEAGQIDLEDVSFDVVECVESALALVALPASDKGIELVGHVDPGCPRVLRGDATRLRQILLNLVANAVKFTAAGEVAVTLWVEPADVTGLLVDTPHDDDAIMLHAAVRDTGIGMSAEQQSRLFRTFSQVDASATRRYGGTGLGLAISKRLAEAMGGDLTVDSASGVGSTFTLKVLMHESESTIGDVPATAPAHGRTALVVDDNDTNLRVLSAQLTAWGMECVAVHSGYEALDRVASGERFDVAILDMNMPGLDGVRLAERLRGLGGTKTTPLVLLGSISEPLTPPHRRMFEAVLTKPARVTVLHATLGRVLGARRGRRVETAMVDGKSGGEGSLRVLLAEDNPVNQKVARLMLDRLGHRVDMVADGAEAVRAVREGGYDVVLMDVHMPLMDGLEATRAIRAEAQDGRGPYIIAMTASVLLEDRKACAAAGMDDYLAKPVRADDLAEKLAVLGEGAEKPFVPQARTGHEHQAQPDREQSDREAAVRARLAELGGPESPPEERALLGALLTSFVNRSATAVQRLDDALRTGDEAGAAEAAHSLKGAASNLGADRMATLLSGLEDRIRAHDLPDPEPSLDPVRRELDAVTATMTAIAAELAT</sequence>
<dbReference type="Pfam" id="PF00072">
    <property type="entry name" value="Response_reg"/>
    <property type="match status" value="2"/>
</dbReference>
<dbReference type="InterPro" id="IPR001789">
    <property type="entry name" value="Sig_transdc_resp-reg_receiver"/>
</dbReference>
<dbReference type="FunFam" id="3.30.565.10:FF:000010">
    <property type="entry name" value="Sensor histidine kinase RcsC"/>
    <property type="match status" value="1"/>
</dbReference>
<dbReference type="SUPFAM" id="SSF47226">
    <property type="entry name" value="Histidine-containing phosphotransfer domain, HPT domain"/>
    <property type="match status" value="1"/>
</dbReference>
<feature type="transmembrane region" description="Helical" evidence="21">
    <location>
        <begin position="12"/>
        <end position="34"/>
    </location>
</feature>
<dbReference type="InterPro" id="IPR036641">
    <property type="entry name" value="HPT_dom_sf"/>
</dbReference>
<accession>A0A7W7T4B6</accession>
<dbReference type="EMBL" id="JACHJS010000001">
    <property type="protein sequence ID" value="MBB4966344.1"/>
    <property type="molecule type" value="Genomic_DNA"/>
</dbReference>
<feature type="modified residue" description="4-aspartylphosphate" evidence="19">
    <location>
        <position position="715"/>
    </location>
</feature>
<feature type="compositionally biased region" description="Basic and acidic residues" evidence="20">
    <location>
        <begin position="796"/>
        <end position="814"/>
    </location>
</feature>
<evidence type="ECO:0000256" key="17">
    <source>
        <dbReference type="ARBA" id="ARBA00074306"/>
    </source>
</evidence>
<dbReference type="InterPro" id="IPR004358">
    <property type="entry name" value="Sig_transdc_His_kin-like_C"/>
</dbReference>
<dbReference type="Pfam" id="PF05227">
    <property type="entry name" value="CHASE3"/>
    <property type="match status" value="1"/>
</dbReference>
<dbReference type="PANTHER" id="PTHR45339:SF1">
    <property type="entry name" value="HYBRID SIGNAL TRANSDUCTION HISTIDINE KINASE J"/>
    <property type="match status" value="1"/>
</dbReference>
<dbReference type="PROSITE" id="PS50109">
    <property type="entry name" value="HIS_KIN"/>
    <property type="match status" value="1"/>
</dbReference>
<feature type="modified residue" description="4-aspartylphosphate" evidence="19">
    <location>
        <position position="577"/>
    </location>
</feature>
<reference evidence="26 27" key="1">
    <citation type="submission" date="2020-08" db="EMBL/GenBank/DDBJ databases">
        <title>Sequencing the genomes of 1000 actinobacteria strains.</title>
        <authorList>
            <person name="Klenk H.-P."/>
        </authorList>
    </citation>
    <scope>NUCLEOTIDE SEQUENCE [LARGE SCALE GENOMIC DNA]</scope>
    <source>
        <strain evidence="26 27">DSM 45084</strain>
    </source>
</reference>
<dbReference type="SMART" id="SM00387">
    <property type="entry name" value="HATPase_c"/>
    <property type="match status" value="1"/>
</dbReference>
<dbReference type="Gene3D" id="1.10.287.130">
    <property type="match status" value="1"/>
</dbReference>
<dbReference type="Proteomes" id="UP000542674">
    <property type="component" value="Unassembled WGS sequence"/>
</dbReference>
<evidence type="ECO:0000256" key="9">
    <source>
        <dbReference type="ARBA" id="ARBA00022741"/>
    </source>
</evidence>
<dbReference type="InterPro" id="IPR036890">
    <property type="entry name" value="HATPase_C_sf"/>
</dbReference>
<dbReference type="CDD" id="cd00082">
    <property type="entry name" value="HisKA"/>
    <property type="match status" value="1"/>
</dbReference>
<proteinExistence type="inferred from homology"/>
<dbReference type="InterPro" id="IPR036097">
    <property type="entry name" value="HisK_dim/P_sf"/>
</dbReference>
<dbReference type="PANTHER" id="PTHR45339">
    <property type="entry name" value="HYBRID SIGNAL TRANSDUCTION HISTIDINE KINASE J"/>
    <property type="match status" value="1"/>
</dbReference>
<evidence type="ECO:0000313" key="27">
    <source>
        <dbReference type="Proteomes" id="UP000542674"/>
    </source>
</evidence>
<evidence type="ECO:0000259" key="24">
    <source>
        <dbReference type="PROSITE" id="PS50885"/>
    </source>
</evidence>
<feature type="domain" description="Response regulatory" evidence="23">
    <location>
        <begin position="666"/>
        <end position="783"/>
    </location>
</feature>
<comment type="subcellular location">
    <subcellularLocation>
        <location evidence="2">Cell membrane</location>
        <topology evidence="2">Multi-pass membrane protein</topology>
    </subcellularLocation>
</comment>
<dbReference type="GO" id="GO:0000155">
    <property type="term" value="F:phosphorelay sensor kinase activity"/>
    <property type="evidence" value="ECO:0007669"/>
    <property type="project" value="InterPro"/>
</dbReference>
<feature type="domain" description="HPt" evidence="25">
    <location>
        <begin position="831"/>
        <end position="924"/>
    </location>
</feature>
<keyword evidence="10 26" id="KW-0418">Kinase</keyword>
<evidence type="ECO:0000256" key="15">
    <source>
        <dbReference type="ARBA" id="ARBA00064003"/>
    </source>
</evidence>
<evidence type="ECO:0000256" key="1">
    <source>
        <dbReference type="ARBA" id="ARBA00000085"/>
    </source>
</evidence>
<evidence type="ECO:0000256" key="12">
    <source>
        <dbReference type="ARBA" id="ARBA00022989"/>
    </source>
</evidence>
<keyword evidence="9" id="KW-0547">Nucleotide-binding</keyword>
<evidence type="ECO:0000259" key="22">
    <source>
        <dbReference type="PROSITE" id="PS50109"/>
    </source>
</evidence>
<evidence type="ECO:0000256" key="5">
    <source>
        <dbReference type="ARBA" id="ARBA00022475"/>
    </source>
</evidence>
<dbReference type="SMART" id="SM00304">
    <property type="entry name" value="HAMP"/>
    <property type="match status" value="2"/>
</dbReference>
<dbReference type="EC" id="2.7.13.3" evidence="4"/>
<keyword evidence="13" id="KW-0902">Two-component regulatory system</keyword>
<feature type="modified residue" description="Phosphohistidine" evidence="18">
    <location>
        <position position="870"/>
    </location>
</feature>
<evidence type="ECO:0000256" key="18">
    <source>
        <dbReference type="PROSITE-ProRule" id="PRU00110"/>
    </source>
</evidence>
<evidence type="ECO:0000256" key="2">
    <source>
        <dbReference type="ARBA" id="ARBA00004651"/>
    </source>
</evidence>
<keyword evidence="6 19" id="KW-0597">Phosphoprotein</keyword>
<evidence type="ECO:0000256" key="13">
    <source>
        <dbReference type="ARBA" id="ARBA00023012"/>
    </source>
</evidence>
<dbReference type="GO" id="GO:0005886">
    <property type="term" value="C:plasma membrane"/>
    <property type="evidence" value="ECO:0007669"/>
    <property type="project" value="UniProtKB-SubCell"/>
</dbReference>
<organism evidence="26 27">
    <name type="scientific">Saccharothrix violaceirubra</name>
    <dbReference type="NCBI Taxonomy" id="413306"/>
    <lineage>
        <taxon>Bacteria</taxon>
        <taxon>Bacillati</taxon>
        <taxon>Actinomycetota</taxon>
        <taxon>Actinomycetes</taxon>
        <taxon>Pseudonocardiales</taxon>
        <taxon>Pseudonocardiaceae</taxon>
        <taxon>Saccharothrix</taxon>
    </lineage>
</organism>
<evidence type="ECO:0000256" key="21">
    <source>
        <dbReference type="SAM" id="Phobius"/>
    </source>
</evidence>
<dbReference type="PROSITE" id="PS50894">
    <property type="entry name" value="HPT"/>
    <property type="match status" value="1"/>
</dbReference>
<gene>
    <name evidence="26" type="ORF">F4559_003703</name>
</gene>
<keyword evidence="11" id="KW-0067">ATP-binding</keyword>
<evidence type="ECO:0000256" key="14">
    <source>
        <dbReference type="ARBA" id="ARBA00023136"/>
    </source>
</evidence>
<dbReference type="CDD" id="cd19410">
    <property type="entry name" value="HK9-like_sensor"/>
    <property type="match status" value="1"/>
</dbReference>
<dbReference type="AlphaFoldDB" id="A0A7W7T4B6"/>
<dbReference type="InterPro" id="IPR008207">
    <property type="entry name" value="Sig_transdc_His_kin_Hpt_dom"/>
</dbReference>
<dbReference type="SUPFAM" id="SSF55874">
    <property type="entry name" value="ATPase domain of HSP90 chaperone/DNA topoisomerase II/histidine kinase"/>
    <property type="match status" value="1"/>
</dbReference>
<feature type="region of interest" description="Disordered" evidence="20">
    <location>
        <begin position="788"/>
        <end position="814"/>
    </location>
</feature>
<dbReference type="InterPro" id="IPR003660">
    <property type="entry name" value="HAMP_dom"/>
</dbReference>
<evidence type="ECO:0000256" key="8">
    <source>
        <dbReference type="ARBA" id="ARBA00022692"/>
    </source>
</evidence>
<comment type="catalytic activity">
    <reaction evidence="1">
        <text>ATP + protein L-histidine = ADP + protein N-phospho-L-histidine.</text>
        <dbReference type="EC" id="2.7.13.3"/>
    </reaction>
</comment>
<keyword evidence="7" id="KW-0808">Transferase</keyword>
<dbReference type="Pfam" id="PF01627">
    <property type="entry name" value="Hpt"/>
    <property type="match status" value="1"/>
</dbReference>
<comment type="subunit">
    <text evidence="15">At low DSF concentrations, interacts with RpfF.</text>
</comment>
<dbReference type="GO" id="GO:0005524">
    <property type="term" value="F:ATP binding"/>
    <property type="evidence" value="ECO:0007669"/>
    <property type="project" value="UniProtKB-KW"/>
</dbReference>
<keyword evidence="5" id="KW-1003">Cell membrane</keyword>
<dbReference type="CDD" id="cd17546">
    <property type="entry name" value="REC_hyHK_CKI1_RcsC-like"/>
    <property type="match status" value="1"/>
</dbReference>
<feature type="domain" description="Response regulatory" evidence="23">
    <location>
        <begin position="527"/>
        <end position="642"/>
    </location>
</feature>
<evidence type="ECO:0000256" key="10">
    <source>
        <dbReference type="ARBA" id="ARBA00022777"/>
    </source>
</evidence>
<dbReference type="SMART" id="SM00388">
    <property type="entry name" value="HisKA"/>
    <property type="match status" value="1"/>
</dbReference>
<dbReference type="InterPro" id="IPR003661">
    <property type="entry name" value="HisK_dim/P_dom"/>
</dbReference>
<evidence type="ECO:0000259" key="25">
    <source>
        <dbReference type="PROSITE" id="PS50894"/>
    </source>
</evidence>
<evidence type="ECO:0000313" key="26">
    <source>
        <dbReference type="EMBL" id="MBB4966344.1"/>
    </source>
</evidence>
<dbReference type="Pfam" id="PF00512">
    <property type="entry name" value="HisKA"/>
    <property type="match status" value="1"/>
</dbReference>
<dbReference type="Gene3D" id="3.40.50.2300">
    <property type="match status" value="2"/>
</dbReference>
<dbReference type="Gene3D" id="6.10.340.10">
    <property type="match status" value="1"/>
</dbReference>
<evidence type="ECO:0000256" key="6">
    <source>
        <dbReference type="ARBA" id="ARBA00022553"/>
    </source>
</evidence>
<dbReference type="SMART" id="SM00448">
    <property type="entry name" value="REC"/>
    <property type="match status" value="2"/>
</dbReference>
<feature type="domain" description="Histidine kinase" evidence="22">
    <location>
        <begin position="277"/>
        <end position="509"/>
    </location>
</feature>
<dbReference type="InterPro" id="IPR003594">
    <property type="entry name" value="HATPase_dom"/>
</dbReference>
<dbReference type="PROSITE" id="PS50885">
    <property type="entry name" value="HAMP"/>
    <property type="match status" value="1"/>
</dbReference>
<evidence type="ECO:0000259" key="23">
    <source>
        <dbReference type="PROSITE" id="PS50110"/>
    </source>
</evidence>
<feature type="domain" description="HAMP" evidence="24">
    <location>
        <begin position="210"/>
        <end position="262"/>
    </location>
</feature>
<evidence type="ECO:0000256" key="11">
    <source>
        <dbReference type="ARBA" id="ARBA00022840"/>
    </source>
</evidence>
<evidence type="ECO:0000256" key="3">
    <source>
        <dbReference type="ARBA" id="ARBA00006402"/>
    </source>
</evidence>
<dbReference type="FunFam" id="1.10.287.130:FF:000002">
    <property type="entry name" value="Two-component osmosensing histidine kinase"/>
    <property type="match status" value="1"/>
</dbReference>
<keyword evidence="8 21" id="KW-0812">Transmembrane</keyword>
<evidence type="ECO:0000256" key="19">
    <source>
        <dbReference type="PROSITE-ProRule" id="PRU00169"/>
    </source>
</evidence>
<dbReference type="Gene3D" id="1.20.120.160">
    <property type="entry name" value="HPT domain"/>
    <property type="match status" value="1"/>
</dbReference>
<name>A0A7W7T4B6_9PSEU</name>
<evidence type="ECO:0000256" key="16">
    <source>
        <dbReference type="ARBA" id="ARBA00068150"/>
    </source>
</evidence>
<evidence type="ECO:0000256" key="7">
    <source>
        <dbReference type="ARBA" id="ARBA00022679"/>
    </source>
</evidence>
<evidence type="ECO:0000256" key="20">
    <source>
        <dbReference type="SAM" id="MobiDB-lite"/>
    </source>
</evidence>